<feature type="compositionally biased region" description="Basic and acidic residues" evidence="1">
    <location>
        <begin position="350"/>
        <end position="368"/>
    </location>
</feature>
<dbReference type="Proteomes" id="UP000777784">
    <property type="component" value="Unassembled WGS sequence"/>
</dbReference>
<feature type="non-terminal residue" evidence="2">
    <location>
        <position position="368"/>
    </location>
</feature>
<feature type="compositionally biased region" description="Basic and acidic residues" evidence="1">
    <location>
        <begin position="301"/>
        <end position="315"/>
    </location>
</feature>
<feature type="region of interest" description="Disordered" evidence="1">
    <location>
        <begin position="151"/>
        <end position="368"/>
    </location>
</feature>
<dbReference type="AlphaFoldDB" id="A0A948RYP7"/>
<evidence type="ECO:0000256" key="1">
    <source>
        <dbReference type="SAM" id="MobiDB-lite"/>
    </source>
</evidence>
<comment type="caution">
    <text evidence="2">The sequence shown here is derived from an EMBL/GenBank/DDBJ whole genome shotgun (WGS) entry which is preliminary data.</text>
</comment>
<sequence>MPPIDNEVYWGPGYVGWVRTPDYVAWVPLAPGEIYYGRGNYGRHSVNIININITRVKITNVYKNADISNGVTAVNRNTFNTRRPRIADVDKNIIRKKIFVKNNFSVGTPDIKPTKESYFASTRQIQPAKLPPQRFRELRVKELKHSRPLIKDRDKSVLNPGVKPDSLPLNSVTTPRTPGRGKPMIHQVKPEEIRKSEKPDGGHIGRGGNRQAHPEERVKPAAPEAVPAARDEKQGVQPAERLKSGTPAAGPTDRGKKQQVKPEERVNPAAPEAVPAARDEKQRVQPAKRFKSGTPAAGLPDRVEKQQVKPEERVKPAAPEAVSEIRGEKQQVEPVEKRNIVVPERGTTGRVEKQQVKPEERVKPGAPE</sequence>
<feature type="compositionally biased region" description="Basic and acidic residues" evidence="1">
    <location>
        <begin position="253"/>
        <end position="266"/>
    </location>
</feature>
<evidence type="ECO:0000313" key="2">
    <source>
        <dbReference type="EMBL" id="MBU2692401.1"/>
    </source>
</evidence>
<name>A0A948RYP7_UNCEI</name>
<feature type="compositionally biased region" description="Basic and acidic residues" evidence="1">
    <location>
        <begin position="188"/>
        <end position="203"/>
    </location>
</feature>
<dbReference type="EMBL" id="JAHJDP010000089">
    <property type="protein sequence ID" value="MBU2692401.1"/>
    <property type="molecule type" value="Genomic_DNA"/>
</dbReference>
<feature type="compositionally biased region" description="Basic and acidic residues" evidence="1">
    <location>
        <begin position="323"/>
        <end position="339"/>
    </location>
</feature>
<proteinExistence type="predicted"/>
<protein>
    <submittedName>
        <fullName evidence="2">Uncharacterized protein</fullName>
    </submittedName>
</protein>
<accession>A0A948RYP7</accession>
<feature type="compositionally biased region" description="Low complexity" evidence="1">
    <location>
        <begin position="267"/>
        <end position="276"/>
    </location>
</feature>
<organism evidence="2 3">
    <name type="scientific">Eiseniibacteriota bacterium</name>
    <dbReference type="NCBI Taxonomy" id="2212470"/>
    <lineage>
        <taxon>Bacteria</taxon>
        <taxon>Candidatus Eiseniibacteriota</taxon>
    </lineage>
</organism>
<reference evidence="2" key="1">
    <citation type="submission" date="2021-05" db="EMBL/GenBank/DDBJ databases">
        <title>Energy efficiency and biological interactions define the core microbiome of deep oligotrophic groundwater.</title>
        <authorList>
            <person name="Mehrshad M."/>
            <person name="Lopez-Fernandez M."/>
            <person name="Bell E."/>
            <person name="Bernier-Latmani R."/>
            <person name="Bertilsson S."/>
            <person name="Dopson M."/>
        </authorList>
    </citation>
    <scope>NUCLEOTIDE SEQUENCE</scope>
    <source>
        <strain evidence="2">Modern_marine.mb.64</strain>
    </source>
</reference>
<evidence type="ECO:0000313" key="3">
    <source>
        <dbReference type="Proteomes" id="UP000777784"/>
    </source>
</evidence>
<gene>
    <name evidence="2" type="ORF">KJ970_15870</name>
</gene>